<dbReference type="RefSeq" id="WP_014133931.1">
    <property type="nucleotide sequence ID" value="NC_016109.1"/>
</dbReference>
<dbReference type="Proteomes" id="UP000007076">
    <property type="component" value="Chromosome"/>
</dbReference>
<feature type="transmembrane region" description="Helical" evidence="2">
    <location>
        <begin position="46"/>
        <end position="68"/>
    </location>
</feature>
<dbReference type="PATRIC" id="fig|452652.3.peg.759"/>
<evidence type="ECO:0000256" key="1">
    <source>
        <dbReference type="SAM" id="MobiDB-lite"/>
    </source>
</evidence>
<keyword evidence="2" id="KW-0472">Membrane</keyword>
<accession>E4N5Y1</accession>
<evidence type="ECO:0000256" key="2">
    <source>
        <dbReference type="SAM" id="Phobius"/>
    </source>
</evidence>
<keyword evidence="2" id="KW-1133">Transmembrane helix</keyword>
<dbReference type="KEGG" id="ksk:KSE_07730"/>
<dbReference type="EMBL" id="AP010968">
    <property type="protein sequence ID" value="BAJ26612.1"/>
    <property type="molecule type" value="Genomic_DNA"/>
</dbReference>
<protein>
    <submittedName>
        <fullName evidence="3">Uncharacterized protein</fullName>
    </submittedName>
</protein>
<evidence type="ECO:0000313" key="3">
    <source>
        <dbReference type="EMBL" id="BAJ26612.1"/>
    </source>
</evidence>
<reference evidence="3 4" key="1">
    <citation type="journal article" date="2010" name="DNA Res.">
        <title>Genome sequence of Kitasatospora setae NBRC 14216T: an evolutionary snapshot of the family Streptomycetaceae.</title>
        <authorList>
            <person name="Ichikawa N."/>
            <person name="Oguchi A."/>
            <person name="Ikeda H."/>
            <person name="Ishikawa J."/>
            <person name="Kitani S."/>
            <person name="Watanabe Y."/>
            <person name="Nakamura S."/>
            <person name="Katano Y."/>
            <person name="Kishi E."/>
            <person name="Sasagawa M."/>
            <person name="Ankai A."/>
            <person name="Fukui S."/>
            <person name="Hashimoto Y."/>
            <person name="Kamata S."/>
            <person name="Otoguro M."/>
            <person name="Tanikawa S."/>
            <person name="Nihira T."/>
            <person name="Horinouchi S."/>
            <person name="Ohnishi Y."/>
            <person name="Hayakawa M."/>
            <person name="Kuzuyama T."/>
            <person name="Arisawa A."/>
            <person name="Nomoto F."/>
            <person name="Miura H."/>
            <person name="Takahashi Y."/>
            <person name="Fujita N."/>
        </authorList>
    </citation>
    <scope>NUCLEOTIDE SEQUENCE [LARGE SCALE GENOMIC DNA]</scope>
    <source>
        <strain evidence="4">ATCC 33774 / DSM 43861 / JCM 3304 / KCC A-0304 / NBRC 14216 / KM-6054</strain>
    </source>
</reference>
<evidence type="ECO:0000313" key="4">
    <source>
        <dbReference type="Proteomes" id="UP000007076"/>
    </source>
</evidence>
<name>E4N5Y1_KITSK</name>
<dbReference type="AlphaFoldDB" id="E4N5Y1"/>
<keyword evidence="4" id="KW-1185">Reference proteome</keyword>
<keyword evidence="2" id="KW-0812">Transmembrane</keyword>
<gene>
    <name evidence="3" type="ordered locus">KSE_07730</name>
</gene>
<feature type="region of interest" description="Disordered" evidence="1">
    <location>
        <begin position="130"/>
        <end position="150"/>
    </location>
</feature>
<feature type="transmembrane region" description="Helical" evidence="2">
    <location>
        <begin position="80"/>
        <end position="108"/>
    </location>
</feature>
<sequence>MIVVTGLVALGLLWFGTVCVRGELRSWRSPVAYAPWRARLEPETTRALLVVGVFQYFLGALVGLVDALNATGVMGGSSRLPVALVAPLVLLLLGVTASGWTILAIAWFNRPRFLVPPRLRDQPGLVSVRRRRPAAPRIRTSKRTRTSKRP</sequence>
<dbReference type="eggNOG" id="ENOG5032HC2">
    <property type="taxonomic scope" value="Bacteria"/>
</dbReference>
<dbReference type="HOGENOM" id="CLU_1738117_0_0_11"/>
<organism evidence="3 4">
    <name type="scientific">Kitasatospora setae (strain ATCC 33774 / DSM 43861 / JCM 3304 / KCC A-0304 / NBRC 14216 / KM-6054)</name>
    <name type="common">Streptomyces setae</name>
    <dbReference type="NCBI Taxonomy" id="452652"/>
    <lineage>
        <taxon>Bacteria</taxon>
        <taxon>Bacillati</taxon>
        <taxon>Actinomycetota</taxon>
        <taxon>Actinomycetes</taxon>
        <taxon>Kitasatosporales</taxon>
        <taxon>Streptomycetaceae</taxon>
        <taxon>Kitasatospora</taxon>
    </lineage>
</organism>
<proteinExistence type="predicted"/>